<organism evidence="1 2">
    <name type="scientific">Rhizobium mongolense</name>
    <dbReference type="NCBI Taxonomy" id="57676"/>
    <lineage>
        <taxon>Bacteria</taxon>
        <taxon>Pseudomonadati</taxon>
        <taxon>Pseudomonadota</taxon>
        <taxon>Alphaproteobacteria</taxon>
        <taxon>Hyphomicrobiales</taxon>
        <taxon>Rhizobiaceae</taxon>
        <taxon>Rhizobium/Agrobacterium group</taxon>
        <taxon>Rhizobium</taxon>
    </lineage>
</organism>
<dbReference type="EMBL" id="JACIGM010000008">
    <property type="protein sequence ID" value="MBB4276349.1"/>
    <property type="molecule type" value="Genomic_DNA"/>
</dbReference>
<name>A0A7W6WG40_9HYPH</name>
<evidence type="ECO:0000313" key="2">
    <source>
        <dbReference type="Proteomes" id="UP000533641"/>
    </source>
</evidence>
<dbReference type="AlphaFoldDB" id="A0A7W6WG40"/>
<protein>
    <submittedName>
        <fullName evidence="1">Uncharacterized protein</fullName>
    </submittedName>
</protein>
<proteinExistence type="predicted"/>
<accession>A0A7W6WG40</accession>
<comment type="caution">
    <text evidence="1">The sequence shown here is derived from an EMBL/GenBank/DDBJ whole genome shotgun (WGS) entry which is preliminary data.</text>
</comment>
<gene>
    <name evidence="1" type="ORF">GGE12_004146</name>
</gene>
<evidence type="ECO:0000313" key="1">
    <source>
        <dbReference type="EMBL" id="MBB4276349.1"/>
    </source>
</evidence>
<reference evidence="1 2" key="1">
    <citation type="submission" date="2020-08" db="EMBL/GenBank/DDBJ databases">
        <title>Genomic Encyclopedia of Type Strains, Phase IV (KMG-V): Genome sequencing to study the core and pangenomes of soil and plant-associated prokaryotes.</title>
        <authorList>
            <person name="Whitman W."/>
        </authorList>
    </citation>
    <scope>NUCLEOTIDE SEQUENCE [LARGE SCALE GENOMIC DNA]</scope>
    <source>
        <strain evidence="1 2">SEMIA 402</strain>
    </source>
</reference>
<dbReference type="Proteomes" id="UP000533641">
    <property type="component" value="Unassembled WGS sequence"/>
</dbReference>
<sequence>MKLRSDQVNEIFCIQHAVLLILNAKPVYLLLEENMWRGS</sequence>